<dbReference type="Proteomes" id="UP000094622">
    <property type="component" value="Unassembled WGS sequence"/>
</dbReference>
<comment type="subcellular location">
    <subcellularLocation>
        <location evidence="1">Membrane</location>
        <topology evidence="1">Multi-pass membrane protein</topology>
    </subcellularLocation>
</comment>
<dbReference type="PANTHER" id="PTHR32322:SF2">
    <property type="entry name" value="EAMA DOMAIN-CONTAINING PROTEIN"/>
    <property type="match status" value="1"/>
</dbReference>
<feature type="transmembrane region" description="Helical" evidence="6">
    <location>
        <begin position="78"/>
        <end position="95"/>
    </location>
</feature>
<dbReference type="SUPFAM" id="SSF103481">
    <property type="entry name" value="Multidrug resistance efflux transporter EmrE"/>
    <property type="match status" value="2"/>
</dbReference>
<protein>
    <submittedName>
        <fullName evidence="8">Putative DMT superfamily transporter inner membrane protein</fullName>
    </submittedName>
</protein>
<comment type="similarity">
    <text evidence="2">Belongs to the EamA transporter family.</text>
</comment>
<accession>A0A1E3H5T2</accession>
<evidence type="ECO:0000256" key="2">
    <source>
        <dbReference type="ARBA" id="ARBA00007362"/>
    </source>
</evidence>
<dbReference type="InterPro" id="IPR037185">
    <property type="entry name" value="EmrE-like"/>
</dbReference>
<organism evidence="8 9">
    <name type="scientific">Methylobrevis pamukkalensis</name>
    <dbReference type="NCBI Taxonomy" id="1439726"/>
    <lineage>
        <taxon>Bacteria</taxon>
        <taxon>Pseudomonadati</taxon>
        <taxon>Pseudomonadota</taxon>
        <taxon>Alphaproteobacteria</taxon>
        <taxon>Hyphomicrobiales</taxon>
        <taxon>Pleomorphomonadaceae</taxon>
        <taxon>Methylobrevis</taxon>
    </lineage>
</organism>
<evidence type="ECO:0000259" key="7">
    <source>
        <dbReference type="Pfam" id="PF00892"/>
    </source>
</evidence>
<dbReference type="GO" id="GO:0016020">
    <property type="term" value="C:membrane"/>
    <property type="evidence" value="ECO:0007669"/>
    <property type="project" value="UniProtKB-SubCell"/>
</dbReference>
<feature type="transmembrane region" description="Helical" evidence="6">
    <location>
        <begin position="256"/>
        <end position="276"/>
    </location>
</feature>
<gene>
    <name evidence="8" type="ORF">A6302_00933</name>
</gene>
<dbReference type="PATRIC" id="fig|1439726.3.peg.974"/>
<dbReference type="InterPro" id="IPR050638">
    <property type="entry name" value="AA-Vitamin_Transporters"/>
</dbReference>
<feature type="transmembrane region" description="Helical" evidence="6">
    <location>
        <begin position="192"/>
        <end position="212"/>
    </location>
</feature>
<sequence>MPLSCRPARVFATAGACKKSLFMTDLAATGSAGSPPPRGRTVAGFDVMLYAITVFAWSSSWIGLKFQTSSAVASDVSVAWRFGIASLLMFALAAARRQRLVFALADHLRFAVMGVLLFSVNFWLFYLGGHHLASGLLSVVFSLASIGNLLLGAAFLGQPVVARVALGALVGFAGICLIFWPEIAGAEFNHDALVGLGLCVAGTVCFCVGNLVSSGVQTRGLPVMSTTAWCMAYGALTMALLGLANGHDFALPAEASYLLSLLWLAVVSSVIAFASYLTLLGRIGAARAGYITVLLPIFALMISTVAEGYQWTAMAAAGLVAVIAGNVIVLARR</sequence>
<dbReference type="EMBL" id="MCRJ01000015">
    <property type="protein sequence ID" value="ODN71689.1"/>
    <property type="molecule type" value="Genomic_DNA"/>
</dbReference>
<evidence type="ECO:0000313" key="8">
    <source>
        <dbReference type="EMBL" id="ODN71689.1"/>
    </source>
</evidence>
<feature type="transmembrane region" description="Helical" evidence="6">
    <location>
        <begin position="288"/>
        <end position="306"/>
    </location>
</feature>
<dbReference type="InterPro" id="IPR000620">
    <property type="entry name" value="EamA_dom"/>
</dbReference>
<feature type="transmembrane region" description="Helical" evidence="6">
    <location>
        <begin position="160"/>
        <end position="180"/>
    </location>
</feature>
<dbReference type="Pfam" id="PF00892">
    <property type="entry name" value="EamA"/>
    <property type="match status" value="2"/>
</dbReference>
<evidence type="ECO:0000256" key="3">
    <source>
        <dbReference type="ARBA" id="ARBA00022692"/>
    </source>
</evidence>
<evidence type="ECO:0000256" key="4">
    <source>
        <dbReference type="ARBA" id="ARBA00022989"/>
    </source>
</evidence>
<reference evidence="8 9" key="1">
    <citation type="submission" date="2016-07" db="EMBL/GenBank/DDBJ databases">
        <title>Draft Genome Sequence of Methylobrevis pamukkalensis PK2.</title>
        <authorList>
            <person name="Vasilenko O.V."/>
            <person name="Doronina N.V."/>
            <person name="Shmareva M.N."/>
            <person name="Tarlachkov S.V."/>
            <person name="Mustakhimov I."/>
            <person name="Trotsenko Y.A."/>
        </authorList>
    </citation>
    <scope>NUCLEOTIDE SEQUENCE [LARGE SCALE GENOMIC DNA]</scope>
    <source>
        <strain evidence="8 9">PK2</strain>
    </source>
</reference>
<feature type="transmembrane region" description="Helical" evidence="6">
    <location>
        <begin position="132"/>
        <end position="153"/>
    </location>
</feature>
<feature type="transmembrane region" description="Helical" evidence="6">
    <location>
        <begin position="107"/>
        <end position="126"/>
    </location>
</feature>
<feature type="domain" description="EamA" evidence="7">
    <location>
        <begin position="195"/>
        <end position="330"/>
    </location>
</feature>
<comment type="caution">
    <text evidence="8">The sequence shown here is derived from an EMBL/GenBank/DDBJ whole genome shotgun (WGS) entry which is preliminary data.</text>
</comment>
<proteinExistence type="inferred from homology"/>
<dbReference type="PANTHER" id="PTHR32322">
    <property type="entry name" value="INNER MEMBRANE TRANSPORTER"/>
    <property type="match status" value="1"/>
</dbReference>
<name>A0A1E3H5T2_9HYPH</name>
<keyword evidence="5 6" id="KW-0472">Membrane</keyword>
<evidence type="ECO:0000256" key="1">
    <source>
        <dbReference type="ARBA" id="ARBA00004141"/>
    </source>
</evidence>
<evidence type="ECO:0000313" key="9">
    <source>
        <dbReference type="Proteomes" id="UP000094622"/>
    </source>
</evidence>
<feature type="domain" description="EamA" evidence="7">
    <location>
        <begin position="48"/>
        <end position="179"/>
    </location>
</feature>
<keyword evidence="4 6" id="KW-1133">Transmembrane helix</keyword>
<feature type="transmembrane region" description="Helical" evidence="6">
    <location>
        <begin position="224"/>
        <end position="244"/>
    </location>
</feature>
<keyword evidence="9" id="KW-1185">Reference proteome</keyword>
<dbReference type="AlphaFoldDB" id="A0A1E3H5T2"/>
<keyword evidence="3 6" id="KW-0812">Transmembrane</keyword>
<feature type="transmembrane region" description="Helical" evidence="6">
    <location>
        <begin position="312"/>
        <end position="331"/>
    </location>
</feature>
<feature type="transmembrane region" description="Helical" evidence="6">
    <location>
        <begin position="47"/>
        <end position="66"/>
    </location>
</feature>
<evidence type="ECO:0000256" key="6">
    <source>
        <dbReference type="SAM" id="Phobius"/>
    </source>
</evidence>
<evidence type="ECO:0000256" key="5">
    <source>
        <dbReference type="ARBA" id="ARBA00023136"/>
    </source>
</evidence>